<proteinExistence type="predicted"/>
<accession>A0AC35TZ99</accession>
<name>A0AC35TZ99_9BILA</name>
<sequence>MPLLITHKTRLVTLFITHKSAPQAIKEFKKEYPNATPASANTVRASIQILYQPALFLRVKNHGHQQRGYIKGVVFTTRLRDIDELKDRIKDAFTKVTPQMIQNVLIEYQYRLTKLLEIDGGHVEVLNNFL</sequence>
<evidence type="ECO:0000313" key="2">
    <source>
        <dbReference type="WBParaSite" id="RSKR_0000568566.1"/>
    </source>
</evidence>
<dbReference type="Proteomes" id="UP000095286">
    <property type="component" value="Unplaced"/>
</dbReference>
<organism evidence="1 2">
    <name type="scientific">Rhabditophanes sp. KR3021</name>
    <dbReference type="NCBI Taxonomy" id="114890"/>
    <lineage>
        <taxon>Eukaryota</taxon>
        <taxon>Metazoa</taxon>
        <taxon>Ecdysozoa</taxon>
        <taxon>Nematoda</taxon>
        <taxon>Chromadorea</taxon>
        <taxon>Rhabditida</taxon>
        <taxon>Tylenchina</taxon>
        <taxon>Panagrolaimomorpha</taxon>
        <taxon>Strongyloidoidea</taxon>
        <taxon>Alloionematidae</taxon>
        <taxon>Rhabditophanes</taxon>
    </lineage>
</organism>
<protein>
    <submittedName>
        <fullName evidence="2">L51_S25_CI-B8 domain-containing protein</fullName>
    </submittedName>
</protein>
<dbReference type="WBParaSite" id="RSKR_0000568566.1">
    <property type="protein sequence ID" value="RSKR_0000568566.1"/>
    <property type="gene ID" value="RSKR_0000568566"/>
</dbReference>
<reference evidence="2" key="1">
    <citation type="submission" date="2016-11" db="UniProtKB">
        <authorList>
            <consortium name="WormBaseParasite"/>
        </authorList>
    </citation>
    <scope>IDENTIFICATION</scope>
    <source>
        <strain evidence="2">KR3021</strain>
    </source>
</reference>
<evidence type="ECO:0000313" key="1">
    <source>
        <dbReference type="Proteomes" id="UP000095286"/>
    </source>
</evidence>